<feature type="transmembrane region" description="Helical" evidence="5">
    <location>
        <begin position="331"/>
        <end position="353"/>
    </location>
</feature>
<dbReference type="GO" id="GO:0008137">
    <property type="term" value="F:NADH dehydrogenase (ubiquinone) activity"/>
    <property type="evidence" value="ECO:0007669"/>
    <property type="project" value="InterPro"/>
</dbReference>
<keyword evidence="5" id="KW-1003">Cell membrane</keyword>
<dbReference type="GO" id="GO:0012505">
    <property type="term" value="C:endomembrane system"/>
    <property type="evidence" value="ECO:0007669"/>
    <property type="project" value="UniProtKB-SubCell"/>
</dbReference>
<evidence type="ECO:0000256" key="3">
    <source>
        <dbReference type="ARBA" id="ARBA00022989"/>
    </source>
</evidence>
<feature type="transmembrane region" description="Helical" evidence="5">
    <location>
        <begin position="304"/>
        <end position="325"/>
    </location>
</feature>
<proteinExistence type="inferred from homology"/>
<feature type="transmembrane region" description="Helical" evidence="5">
    <location>
        <begin position="83"/>
        <end position="100"/>
    </location>
</feature>
<gene>
    <name evidence="5" type="primary">nuoN</name>
    <name evidence="8" type="ORF">GWO12_08920</name>
</gene>
<feature type="transmembrane region" description="Helical" evidence="5">
    <location>
        <begin position="112"/>
        <end position="128"/>
    </location>
</feature>
<dbReference type="GO" id="GO:0050136">
    <property type="term" value="F:NADH dehydrogenase (quinone) (non-electrogenic) activity"/>
    <property type="evidence" value="ECO:0007669"/>
    <property type="project" value="UniProtKB-UniRule"/>
</dbReference>
<feature type="transmembrane region" description="Helical" evidence="5">
    <location>
        <begin position="374"/>
        <end position="396"/>
    </location>
</feature>
<accession>A0AAE4Z7J4</accession>
<comment type="similarity">
    <text evidence="5">Belongs to the complex I subunit 2 family.</text>
</comment>
<keyword evidence="5" id="KW-0874">Quinone</keyword>
<comment type="catalytic activity">
    <reaction evidence="5">
        <text>a quinone + NADH + 5 H(+)(in) = a quinol + NAD(+) + 4 H(+)(out)</text>
        <dbReference type="Rhea" id="RHEA:57888"/>
        <dbReference type="ChEBI" id="CHEBI:15378"/>
        <dbReference type="ChEBI" id="CHEBI:24646"/>
        <dbReference type="ChEBI" id="CHEBI:57540"/>
        <dbReference type="ChEBI" id="CHEBI:57945"/>
        <dbReference type="ChEBI" id="CHEBI:132124"/>
    </reaction>
</comment>
<evidence type="ECO:0000256" key="2">
    <source>
        <dbReference type="ARBA" id="ARBA00022692"/>
    </source>
</evidence>
<dbReference type="Pfam" id="PF00361">
    <property type="entry name" value="Proton_antipo_M"/>
    <property type="match status" value="1"/>
</dbReference>
<dbReference type="PANTHER" id="PTHR22773">
    <property type="entry name" value="NADH DEHYDROGENASE"/>
    <property type="match status" value="1"/>
</dbReference>
<keyword evidence="3 5" id="KW-1133">Transmembrane helix</keyword>
<feature type="transmembrane region" description="Helical" evidence="5">
    <location>
        <begin position="134"/>
        <end position="153"/>
    </location>
</feature>
<keyword evidence="5" id="KW-0520">NAD</keyword>
<dbReference type="GO" id="GO:0005886">
    <property type="term" value="C:plasma membrane"/>
    <property type="evidence" value="ECO:0007669"/>
    <property type="project" value="UniProtKB-SubCell"/>
</dbReference>
<dbReference type="InterPro" id="IPR010096">
    <property type="entry name" value="NADH-Q_OxRdtase_suN/2"/>
</dbReference>
<dbReference type="AlphaFoldDB" id="A0AAE4Z7J4"/>
<evidence type="ECO:0000313" key="9">
    <source>
        <dbReference type="Proteomes" id="UP000702544"/>
    </source>
</evidence>
<dbReference type="PRINTS" id="PR01434">
    <property type="entry name" value="NADHDHGNASE5"/>
</dbReference>
<name>A0AAE4Z7J4_9BACT</name>
<dbReference type="EC" id="7.1.1.-" evidence="5"/>
<comment type="subcellular location">
    <subcellularLocation>
        <location evidence="5">Cell membrane</location>
        <topology evidence="5">Multi-pass membrane protein</topology>
    </subcellularLocation>
    <subcellularLocation>
        <location evidence="1">Endomembrane system</location>
        <topology evidence="1">Multi-pass membrane protein</topology>
    </subcellularLocation>
    <subcellularLocation>
        <location evidence="6">Membrane</location>
        <topology evidence="6">Multi-pass membrane protein</topology>
    </subcellularLocation>
</comment>
<feature type="transmembrane region" description="Helical" evidence="5">
    <location>
        <begin position="408"/>
        <end position="428"/>
    </location>
</feature>
<evidence type="ECO:0000313" key="8">
    <source>
        <dbReference type="EMBL" id="NIR75219.1"/>
    </source>
</evidence>
<dbReference type="GO" id="GO:0042773">
    <property type="term" value="P:ATP synthesis coupled electron transport"/>
    <property type="evidence" value="ECO:0007669"/>
    <property type="project" value="InterPro"/>
</dbReference>
<dbReference type="HAMAP" id="MF_00445">
    <property type="entry name" value="NDH1_NuoN_1"/>
    <property type="match status" value="1"/>
</dbReference>
<keyword evidence="5" id="KW-0813">Transport</keyword>
<comment type="caution">
    <text evidence="8">The sequence shown here is derived from an EMBL/GenBank/DDBJ whole genome shotgun (WGS) entry which is preliminary data.</text>
</comment>
<evidence type="ECO:0000259" key="7">
    <source>
        <dbReference type="Pfam" id="PF00361"/>
    </source>
</evidence>
<protein>
    <recommendedName>
        <fullName evidence="5">NADH-quinone oxidoreductase subunit N</fullName>
        <ecNumber evidence="5">7.1.1.-</ecNumber>
    </recommendedName>
    <alternativeName>
        <fullName evidence="5">NADH dehydrogenase I subunit N</fullName>
    </alternativeName>
    <alternativeName>
        <fullName evidence="5">NDH-1 subunit N</fullName>
    </alternativeName>
</protein>
<feature type="transmembrane region" description="Helical" evidence="5">
    <location>
        <begin position="165"/>
        <end position="188"/>
    </location>
</feature>
<feature type="transmembrane region" description="Helical" evidence="5">
    <location>
        <begin position="12"/>
        <end position="32"/>
    </location>
</feature>
<comment type="subunit">
    <text evidence="5">NDH-1 is composed of 14 different subunits. Subunits NuoA, H, J, K, L, M, N constitute the membrane sector of the complex.</text>
</comment>
<dbReference type="NCBIfam" id="TIGR01770">
    <property type="entry name" value="NDH_I_N"/>
    <property type="match status" value="1"/>
</dbReference>
<keyword evidence="5" id="KW-0830">Ubiquinone</keyword>
<feature type="transmembrane region" description="Helical" evidence="5">
    <location>
        <begin position="449"/>
        <end position="470"/>
    </location>
</feature>
<feature type="transmembrane region" description="Helical" evidence="5">
    <location>
        <begin position="208"/>
        <end position="233"/>
    </location>
</feature>
<feature type="transmembrane region" description="Helical" evidence="5">
    <location>
        <begin position="245"/>
        <end position="266"/>
    </location>
</feature>
<dbReference type="EMBL" id="JAACAK010000067">
    <property type="protein sequence ID" value="NIR75219.1"/>
    <property type="molecule type" value="Genomic_DNA"/>
</dbReference>
<feature type="transmembrane region" description="Helical" evidence="5">
    <location>
        <begin position="44"/>
        <end position="63"/>
    </location>
</feature>
<evidence type="ECO:0000256" key="1">
    <source>
        <dbReference type="ARBA" id="ARBA00004127"/>
    </source>
</evidence>
<sequence length="501" mass="54237">MHLEFTSQLDYLWALMPEAVLATGALILLLYDGFFGGDSSDNRAVGWGSMVIIALAAVANVWLMGVEEVGDTGMVALDGFRTFTNFIFLAAGALIVLISFDYNRREDIKDAEYYALLLFALVGMMILAGSRDLILIFLGFELMSLAVYVLVGFNRKDPRSSEASLKYFLLGAFASAFLLYGMALLVGSAGTTNIGLMGVMLNAESAELLTVMALALLAIGFGFKVSAVPFHVWTPDAYEGAPTPVTAFLGAAIKGAAFAAFIRIFVLGLGDFHAQWEAIIWWFAALTMIVPNLIALVQNNIKRLLAYSSIAHAGYLLVALIAANTSGMASFLFYLIAYTAMIVGAFAIVLVLAGRGDRYQQLSDYDGLGWSRPWAAALLALFLVSLAGLPPTAGFVGKFYILRAAVEAGYLNLAILLVLTTLVSYWYYLRVIVNMYMKPSAEAREGVAWAASLRTVLAVCAIITVLMGIFPSWPLLKARQSVAGLRQATEQVVETDPLTRR</sequence>
<dbReference type="Proteomes" id="UP000702544">
    <property type="component" value="Unassembled WGS sequence"/>
</dbReference>
<dbReference type="GO" id="GO:0048038">
    <property type="term" value="F:quinone binding"/>
    <property type="evidence" value="ECO:0007669"/>
    <property type="project" value="UniProtKB-KW"/>
</dbReference>
<evidence type="ECO:0000256" key="6">
    <source>
        <dbReference type="RuleBase" id="RU000320"/>
    </source>
</evidence>
<feature type="transmembrane region" description="Helical" evidence="5">
    <location>
        <begin position="278"/>
        <end position="297"/>
    </location>
</feature>
<organism evidence="8 9">
    <name type="scientific">Candidatus Kutchimonas denitrificans</name>
    <dbReference type="NCBI Taxonomy" id="3056748"/>
    <lineage>
        <taxon>Bacteria</taxon>
        <taxon>Pseudomonadati</taxon>
        <taxon>Gemmatimonadota</taxon>
        <taxon>Gemmatimonadia</taxon>
        <taxon>Candidatus Palauibacterales</taxon>
        <taxon>Candidatus Palauibacteraceae</taxon>
        <taxon>Candidatus Kutchimonas</taxon>
    </lineage>
</organism>
<keyword evidence="4 5" id="KW-0472">Membrane</keyword>
<evidence type="ECO:0000256" key="4">
    <source>
        <dbReference type="ARBA" id="ARBA00023136"/>
    </source>
</evidence>
<comment type="function">
    <text evidence="5">NDH-1 shuttles electrons from NADH, via FMN and iron-sulfur (Fe-S) centers, to quinones in the respiratory chain. The immediate electron acceptor for the enzyme in this species is believed to be ubiquinone. Couples the redox reaction to proton translocation (for every two electrons transferred, four hydrogen ions are translocated across the cytoplasmic membrane), and thus conserves the redox energy in a proton gradient.</text>
</comment>
<keyword evidence="2 5" id="KW-0812">Transmembrane</keyword>
<reference evidence="8 9" key="1">
    <citation type="submission" date="2020-01" db="EMBL/GenBank/DDBJ databases">
        <title>Genomes assembled from Gulf of Kutch pelagic sediment metagenomes.</title>
        <authorList>
            <person name="Chandrashekar M."/>
            <person name="Mahajan M.S."/>
            <person name="Dave K.J."/>
            <person name="Vatsa P."/>
            <person name="Nathani N.M."/>
        </authorList>
    </citation>
    <scope>NUCLEOTIDE SEQUENCE [LARGE SCALE GENOMIC DNA]</scope>
    <source>
        <strain evidence="8">KS3-K002</strain>
    </source>
</reference>
<feature type="domain" description="NADH:quinone oxidoreductase/Mrp antiporter transmembrane" evidence="7">
    <location>
        <begin position="130"/>
        <end position="422"/>
    </location>
</feature>
<dbReference type="InterPro" id="IPR001750">
    <property type="entry name" value="ND/Mrp_TM"/>
</dbReference>
<keyword evidence="5" id="KW-1278">Translocase</keyword>
<evidence type="ECO:0000256" key="5">
    <source>
        <dbReference type="HAMAP-Rule" id="MF_00445"/>
    </source>
</evidence>